<protein>
    <submittedName>
        <fullName evidence="6">Regulatory protein, luxR family</fullName>
    </submittedName>
</protein>
<evidence type="ECO:0000256" key="4">
    <source>
        <dbReference type="SAM" id="MobiDB-lite"/>
    </source>
</evidence>
<reference evidence="6 7" key="1">
    <citation type="submission" date="2016-10" db="EMBL/GenBank/DDBJ databases">
        <authorList>
            <person name="de Groot N.N."/>
        </authorList>
    </citation>
    <scope>NUCLEOTIDE SEQUENCE [LARGE SCALE GENOMIC DNA]</scope>
    <source>
        <strain evidence="6 7">CGMCC 4.3491</strain>
    </source>
</reference>
<dbReference type="PROSITE" id="PS50043">
    <property type="entry name" value="HTH_LUXR_2"/>
    <property type="match status" value="1"/>
</dbReference>
<keyword evidence="1" id="KW-0805">Transcription regulation</keyword>
<dbReference type="Gene3D" id="3.30.450.40">
    <property type="match status" value="1"/>
</dbReference>
<evidence type="ECO:0000313" key="7">
    <source>
        <dbReference type="Proteomes" id="UP000198891"/>
    </source>
</evidence>
<dbReference type="SUPFAM" id="SSF55781">
    <property type="entry name" value="GAF domain-like"/>
    <property type="match status" value="1"/>
</dbReference>
<gene>
    <name evidence="6" type="ORF">SAMN05216554_4053</name>
</gene>
<feature type="region of interest" description="Disordered" evidence="4">
    <location>
        <begin position="156"/>
        <end position="185"/>
    </location>
</feature>
<dbReference type="SMART" id="SM00421">
    <property type="entry name" value="HTH_LUXR"/>
    <property type="match status" value="1"/>
</dbReference>
<feature type="domain" description="HTH luxR-type" evidence="5">
    <location>
        <begin position="236"/>
        <end position="301"/>
    </location>
</feature>
<dbReference type="InterPro" id="IPR016032">
    <property type="entry name" value="Sig_transdc_resp-reg_C-effctor"/>
</dbReference>
<dbReference type="InterPro" id="IPR000792">
    <property type="entry name" value="Tscrpt_reg_LuxR_C"/>
</dbReference>
<dbReference type="PANTHER" id="PTHR44688:SF16">
    <property type="entry name" value="DNA-BINDING TRANSCRIPTIONAL ACTIVATOR DEVR_DOSR"/>
    <property type="match status" value="1"/>
</dbReference>
<dbReference type="AlphaFoldDB" id="A0A1H3TDC6"/>
<evidence type="ECO:0000259" key="5">
    <source>
        <dbReference type="PROSITE" id="PS50043"/>
    </source>
</evidence>
<dbReference type="InterPro" id="IPR029016">
    <property type="entry name" value="GAF-like_dom_sf"/>
</dbReference>
<evidence type="ECO:0000313" key="6">
    <source>
        <dbReference type="EMBL" id="SDZ47695.1"/>
    </source>
</evidence>
<dbReference type="STRING" id="381665.SAMN05216554_4053"/>
<keyword evidence="7" id="KW-1185">Reference proteome</keyword>
<sequence>MKMNDASAVNPADDRLLRQSLDELMRRTRFPVVFGGFAHEQRISISHLIGNERNSLRGLLVSEGSGLGGRVLAEARPRLTANYASSRAITHDYDRAVLTEGITTLLAIPVVASGHVLGVLYGGLRSHSTIGGVSIEPATMVAKELAIRLERRRRGEADTHLDASTPRRVAPADSPVSEPSPTFTPAQTEELRSIYAEMRRISAQLHDPTVRSELELVERRLIGMAQVDDEPEQPDERAVAALLTARESDVLSQVALGHTNAAVAISLGLTESTVKSYLNQAMRKLGASTRFEALAIARRNHLLV</sequence>
<organism evidence="6 7">
    <name type="scientific">Herbiconiux ginsengi</name>
    <dbReference type="NCBI Taxonomy" id="381665"/>
    <lineage>
        <taxon>Bacteria</taxon>
        <taxon>Bacillati</taxon>
        <taxon>Actinomycetota</taxon>
        <taxon>Actinomycetes</taxon>
        <taxon>Micrococcales</taxon>
        <taxon>Microbacteriaceae</taxon>
        <taxon>Herbiconiux</taxon>
    </lineage>
</organism>
<name>A0A1H3TDC6_9MICO</name>
<dbReference type="Gene3D" id="1.10.10.10">
    <property type="entry name" value="Winged helix-like DNA-binding domain superfamily/Winged helix DNA-binding domain"/>
    <property type="match status" value="1"/>
</dbReference>
<dbReference type="Proteomes" id="UP000198891">
    <property type="component" value="Unassembled WGS sequence"/>
</dbReference>
<dbReference type="PRINTS" id="PR00038">
    <property type="entry name" value="HTHLUXR"/>
</dbReference>
<dbReference type="OrthoDB" id="4069167at2"/>
<dbReference type="InterPro" id="IPR036388">
    <property type="entry name" value="WH-like_DNA-bd_sf"/>
</dbReference>
<dbReference type="EMBL" id="FNPZ01000005">
    <property type="protein sequence ID" value="SDZ47695.1"/>
    <property type="molecule type" value="Genomic_DNA"/>
</dbReference>
<dbReference type="PANTHER" id="PTHR44688">
    <property type="entry name" value="DNA-BINDING TRANSCRIPTIONAL ACTIVATOR DEVR_DOSR"/>
    <property type="match status" value="1"/>
</dbReference>
<dbReference type="GO" id="GO:0003677">
    <property type="term" value="F:DNA binding"/>
    <property type="evidence" value="ECO:0007669"/>
    <property type="project" value="UniProtKB-KW"/>
</dbReference>
<dbReference type="SUPFAM" id="SSF46894">
    <property type="entry name" value="C-terminal effector domain of the bipartite response regulators"/>
    <property type="match status" value="1"/>
</dbReference>
<keyword evidence="2" id="KW-0238">DNA-binding</keyword>
<keyword evidence="3" id="KW-0804">Transcription</keyword>
<dbReference type="GO" id="GO:0006355">
    <property type="term" value="P:regulation of DNA-templated transcription"/>
    <property type="evidence" value="ECO:0007669"/>
    <property type="project" value="InterPro"/>
</dbReference>
<evidence type="ECO:0000256" key="1">
    <source>
        <dbReference type="ARBA" id="ARBA00023015"/>
    </source>
</evidence>
<evidence type="ECO:0000256" key="2">
    <source>
        <dbReference type="ARBA" id="ARBA00023125"/>
    </source>
</evidence>
<evidence type="ECO:0000256" key="3">
    <source>
        <dbReference type="ARBA" id="ARBA00023163"/>
    </source>
</evidence>
<accession>A0A1H3TDC6</accession>
<proteinExistence type="predicted"/>
<dbReference type="CDD" id="cd06170">
    <property type="entry name" value="LuxR_C_like"/>
    <property type="match status" value="1"/>
</dbReference>
<dbReference type="Pfam" id="PF00196">
    <property type="entry name" value="GerE"/>
    <property type="match status" value="1"/>
</dbReference>